<organism evidence="2 3">
    <name type="scientific">Nocardiopsis rhodophaea</name>
    <dbReference type="NCBI Taxonomy" id="280238"/>
    <lineage>
        <taxon>Bacteria</taxon>
        <taxon>Bacillati</taxon>
        <taxon>Actinomycetota</taxon>
        <taxon>Actinomycetes</taxon>
        <taxon>Streptosporangiales</taxon>
        <taxon>Nocardiopsidaceae</taxon>
        <taxon>Nocardiopsis</taxon>
    </lineage>
</organism>
<evidence type="ECO:0008006" key="4">
    <source>
        <dbReference type="Google" id="ProtNLM"/>
    </source>
</evidence>
<name>A0ABP5F9A8_9ACTN</name>
<dbReference type="Proteomes" id="UP001501585">
    <property type="component" value="Unassembled WGS sequence"/>
</dbReference>
<evidence type="ECO:0000313" key="3">
    <source>
        <dbReference type="Proteomes" id="UP001501585"/>
    </source>
</evidence>
<evidence type="ECO:0000313" key="2">
    <source>
        <dbReference type="EMBL" id="GAA2016662.1"/>
    </source>
</evidence>
<comment type="caution">
    <text evidence="2">The sequence shown here is derived from an EMBL/GenBank/DDBJ whole genome shotgun (WGS) entry which is preliminary data.</text>
</comment>
<sequence>MLQFVTTEEWFLLERFSSMLDQKAVVPTNHPKCGVLDRRCRCRGKAKARVQHVLTTIAMNIERLSRQPPSDEPSPVRPPTTFQDVLDQQGIPRLRSCREVGG</sequence>
<reference evidence="3" key="1">
    <citation type="journal article" date="2019" name="Int. J. Syst. Evol. Microbiol.">
        <title>The Global Catalogue of Microorganisms (GCM) 10K type strain sequencing project: providing services to taxonomists for standard genome sequencing and annotation.</title>
        <authorList>
            <consortium name="The Broad Institute Genomics Platform"/>
            <consortium name="The Broad Institute Genome Sequencing Center for Infectious Disease"/>
            <person name="Wu L."/>
            <person name="Ma J."/>
        </authorList>
    </citation>
    <scope>NUCLEOTIDE SEQUENCE [LARGE SCALE GENOMIC DNA]</scope>
    <source>
        <strain evidence="3">JCM 15313</strain>
    </source>
</reference>
<proteinExistence type="predicted"/>
<dbReference type="EMBL" id="BAAAPC010000034">
    <property type="protein sequence ID" value="GAA2016662.1"/>
    <property type="molecule type" value="Genomic_DNA"/>
</dbReference>
<accession>A0ABP5F9A8</accession>
<keyword evidence="3" id="KW-1185">Reference proteome</keyword>
<gene>
    <name evidence="2" type="ORF">GCM10009799_51020</name>
</gene>
<feature type="region of interest" description="Disordered" evidence="1">
    <location>
        <begin position="63"/>
        <end position="85"/>
    </location>
</feature>
<evidence type="ECO:0000256" key="1">
    <source>
        <dbReference type="SAM" id="MobiDB-lite"/>
    </source>
</evidence>
<protein>
    <recommendedName>
        <fullName evidence="4">Transposase</fullName>
    </recommendedName>
</protein>